<dbReference type="STRING" id="1324352.OK18_13895"/>
<evidence type="ECO:0000256" key="1">
    <source>
        <dbReference type="ARBA" id="ARBA00022729"/>
    </source>
</evidence>
<dbReference type="KEGG" id="cgn:OK18_13895"/>
<feature type="chain" id="PRO_5005184962" description="Secretion system C-terminal sorting domain-containing protein" evidence="2">
    <location>
        <begin position="19"/>
        <end position="374"/>
    </location>
</feature>
<evidence type="ECO:0000259" key="3">
    <source>
        <dbReference type="Pfam" id="PF18962"/>
    </source>
</evidence>
<protein>
    <recommendedName>
        <fullName evidence="3">Secretion system C-terminal sorting domain-containing protein</fullName>
    </recommendedName>
</protein>
<dbReference type="OrthoDB" id="964745at2"/>
<evidence type="ECO:0000313" key="4">
    <source>
        <dbReference type="EMBL" id="AKK73547.1"/>
    </source>
</evidence>
<feature type="domain" description="Secretion system C-terminal sorting" evidence="3">
    <location>
        <begin position="308"/>
        <end position="372"/>
    </location>
</feature>
<dbReference type="Pfam" id="PF18962">
    <property type="entry name" value="Por_Secre_tail"/>
    <property type="match status" value="1"/>
</dbReference>
<accession>A0A0G3M969</accession>
<name>A0A0G3M969_CHRGL</name>
<dbReference type="RefSeq" id="WP_053328357.1">
    <property type="nucleotide sequence ID" value="NZ_CP009928.1"/>
</dbReference>
<dbReference type="PATRIC" id="fig|1324352.5.peg.2889"/>
<dbReference type="AlphaFoldDB" id="A0A0G3M969"/>
<dbReference type="EMBL" id="CP009928">
    <property type="protein sequence ID" value="AKK73547.1"/>
    <property type="molecule type" value="Genomic_DNA"/>
</dbReference>
<evidence type="ECO:0000256" key="2">
    <source>
        <dbReference type="SAM" id="SignalP"/>
    </source>
</evidence>
<keyword evidence="1 2" id="KW-0732">Signal</keyword>
<feature type="signal peptide" evidence="2">
    <location>
        <begin position="1"/>
        <end position="18"/>
    </location>
</feature>
<organism evidence="4 5">
    <name type="scientific">Chryseobacterium gallinarum</name>
    <dbReference type="NCBI Taxonomy" id="1324352"/>
    <lineage>
        <taxon>Bacteria</taxon>
        <taxon>Pseudomonadati</taxon>
        <taxon>Bacteroidota</taxon>
        <taxon>Flavobacteriia</taxon>
        <taxon>Flavobacteriales</taxon>
        <taxon>Weeksellaceae</taxon>
        <taxon>Chryseobacterium group</taxon>
        <taxon>Chryseobacterium</taxon>
    </lineage>
</organism>
<sequence length="374" mass="41183">MQKILSFICSFIVVFCCAQFTANDIKFFVGTGSQTAYFVADFKDGTNDRSYAWGVRFDPGQNITGPQMLQMIKNAEPAFDYFLTFNNGFLDELSFNDHSQQSGPDYWSLWRGNDTNSWSAVGWMNNGTISAGKWYGASYGFSNPTAEAPSTPLPAYSSLWYNSSQITNWIGTGSDKSLVVIDFGTDNSNGNADSFVFGIQYNGTITAEQALQLIDTQVSTFNYTSAANQVSSLSLNSFSGIPNGSNSWKLYKGTNLSNWKIHNDLSSITLHNGEWLGLSFGQRRPFTPTEAPQSTLGTSSVSKRTVGIYPNPATDYIHINTQESMKEVNIYSSSGQKVMTSGNSRINIQSLSPGIYFVEIKTSGQSVIRKIVKK</sequence>
<dbReference type="InterPro" id="IPR026444">
    <property type="entry name" value="Secre_tail"/>
</dbReference>
<gene>
    <name evidence="4" type="ORF">OK18_13895</name>
</gene>
<proteinExistence type="predicted"/>
<dbReference type="Proteomes" id="UP000035213">
    <property type="component" value="Chromosome"/>
</dbReference>
<dbReference type="NCBIfam" id="TIGR04183">
    <property type="entry name" value="Por_Secre_tail"/>
    <property type="match status" value="1"/>
</dbReference>
<reference evidence="4 5" key="1">
    <citation type="submission" date="2014-11" db="EMBL/GenBank/DDBJ databases">
        <authorList>
            <person name="Park G.-S."/>
            <person name="Hong S.-J."/>
            <person name="Jung B.K."/>
            <person name="Khan A.R."/>
            <person name="Kwak Y."/>
            <person name="Shin J.-H."/>
        </authorList>
    </citation>
    <scope>NUCLEOTIDE SEQUENCE [LARGE SCALE GENOMIC DNA]</scope>
    <source>
        <strain evidence="4 5">DSM 27622</strain>
    </source>
</reference>
<evidence type="ECO:0000313" key="5">
    <source>
        <dbReference type="Proteomes" id="UP000035213"/>
    </source>
</evidence>